<evidence type="ECO:0008006" key="5">
    <source>
        <dbReference type="Google" id="ProtNLM"/>
    </source>
</evidence>
<feature type="transmembrane region" description="Helical" evidence="2">
    <location>
        <begin position="66"/>
        <end position="93"/>
    </location>
</feature>
<feature type="transmembrane region" description="Helical" evidence="2">
    <location>
        <begin position="114"/>
        <end position="135"/>
    </location>
</feature>
<dbReference type="RefSeq" id="WP_139244659.1">
    <property type="nucleotide sequence ID" value="NZ_FNSN01000003.1"/>
</dbReference>
<keyword evidence="2" id="KW-1133">Transmembrane helix</keyword>
<proteinExistence type="predicted"/>
<name>A0A1H4MVP8_9MICC</name>
<dbReference type="InterPro" id="IPR018392">
    <property type="entry name" value="LysM"/>
</dbReference>
<accession>A0A1H4MVP8</accession>
<organism evidence="3 4">
    <name type="scientific">Arthrobacter woluwensis</name>
    <dbReference type="NCBI Taxonomy" id="156980"/>
    <lineage>
        <taxon>Bacteria</taxon>
        <taxon>Bacillati</taxon>
        <taxon>Actinomycetota</taxon>
        <taxon>Actinomycetes</taxon>
        <taxon>Micrococcales</taxon>
        <taxon>Micrococcaceae</taxon>
        <taxon>Arthrobacter</taxon>
    </lineage>
</organism>
<dbReference type="STRING" id="156980.SAMN04489745_1463"/>
<keyword evidence="4" id="KW-1185">Reference proteome</keyword>
<evidence type="ECO:0000256" key="2">
    <source>
        <dbReference type="SAM" id="Phobius"/>
    </source>
</evidence>
<protein>
    <recommendedName>
        <fullName evidence="5">LysM domain-containing protein</fullName>
    </recommendedName>
</protein>
<feature type="compositionally biased region" description="Polar residues" evidence="1">
    <location>
        <begin position="171"/>
        <end position="180"/>
    </location>
</feature>
<feature type="region of interest" description="Disordered" evidence="1">
    <location>
        <begin position="148"/>
        <end position="257"/>
    </location>
</feature>
<feature type="compositionally biased region" description="Pro residues" evidence="1">
    <location>
        <begin position="153"/>
        <end position="164"/>
    </location>
</feature>
<dbReference type="AlphaFoldDB" id="A0A1H4MVP8"/>
<dbReference type="Gene3D" id="3.10.350.10">
    <property type="entry name" value="LysM domain"/>
    <property type="match status" value="1"/>
</dbReference>
<evidence type="ECO:0000313" key="4">
    <source>
        <dbReference type="Proteomes" id="UP000182652"/>
    </source>
</evidence>
<dbReference type="CDD" id="cd00118">
    <property type="entry name" value="LysM"/>
    <property type="match status" value="1"/>
</dbReference>
<gene>
    <name evidence="3" type="ORF">SAMN04489745_1463</name>
</gene>
<evidence type="ECO:0000313" key="3">
    <source>
        <dbReference type="EMBL" id="SEB86824.1"/>
    </source>
</evidence>
<evidence type="ECO:0000256" key="1">
    <source>
        <dbReference type="SAM" id="MobiDB-lite"/>
    </source>
</evidence>
<dbReference type="Proteomes" id="UP000182652">
    <property type="component" value="Unassembled WGS sequence"/>
</dbReference>
<dbReference type="InterPro" id="IPR036779">
    <property type="entry name" value="LysM_dom_sf"/>
</dbReference>
<keyword evidence="2" id="KW-0472">Membrane</keyword>
<keyword evidence="2" id="KW-0812">Transmembrane</keyword>
<sequence>MSLRATHSLPTAPAAGRTEAMLSLCVLATGSLLLLVGWSGRAAVNPLRWVGPDASNLRLETLVGSLAFWAGSAAVIWWLLSMSMAFLAAACELRGRHVSSKRLGQWTPAFMRRLALAILGLTLLGPSGAQAAAMAPSGMALSAGSAALDAPALSPPNSPGPSRSPLPRSANAVSGLSTTPEAAGRSHPTDALDPNWTADTSRSESLDGTTATTRDRPPVPLHGSDSLDPGWTPSTVTAEPGLMAPEPRRHPSGVQASHREVVVRPGDSLWILASRELGPSATDLEIARFWPQWYSANHEVIGPDPDRLLPGTVLRVPARQ</sequence>
<dbReference type="EMBL" id="FNSN01000003">
    <property type="protein sequence ID" value="SEB86824.1"/>
    <property type="molecule type" value="Genomic_DNA"/>
</dbReference>
<reference evidence="3 4" key="1">
    <citation type="submission" date="2016-10" db="EMBL/GenBank/DDBJ databases">
        <authorList>
            <person name="de Groot N.N."/>
        </authorList>
    </citation>
    <scope>NUCLEOTIDE SEQUENCE [LARGE SCALE GENOMIC DNA]</scope>
    <source>
        <strain evidence="3 4">DSM 10495</strain>
    </source>
</reference>